<evidence type="ECO:0000256" key="2">
    <source>
        <dbReference type="SAM" id="MobiDB-lite"/>
    </source>
</evidence>
<reference evidence="4" key="1">
    <citation type="journal article" date="2016" name="Nat. Commun.">
        <title>The Gonium pectorale genome demonstrates co-option of cell cycle regulation during the evolution of multicellularity.</title>
        <authorList>
            <person name="Hanschen E.R."/>
            <person name="Marriage T.N."/>
            <person name="Ferris P.J."/>
            <person name="Hamaji T."/>
            <person name="Toyoda A."/>
            <person name="Fujiyama A."/>
            <person name="Neme R."/>
            <person name="Noguchi H."/>
            <person name="Minakuchi Y."/>
            <person name="Suzuki M."/>
            <person name="Kawai-Toyooka H."/>
            <person name="Smith D.R."/>
            <person name="Sparks H."/>
            <person name="Anderson J."/>
            <person name="Bakaric R."/>
            <person name="Luria V."/>
            <person name="Karger A."/>
            <person name="Kirschner M.W."/>
            <person name="Durand P.M."/>
            <person name="Michod R.E."/>
            <person name="Nozaki H."/>
            <person name="Olson B.J."/>
        </authorList>
    </citation>
    <scope>NUCLEOTIDE SEQUENCE [LARGE SCALE GENOMIC DNA]</scope>
    <source>
        <strain evidence="4">NIES-2863</strain>
    </source>
</reference>
<feature type="region of interest" description="Disordered" evidence="2">
    <location>
        <begin position="178"/>
        <end position="270"/>
    </location>
</feature>
<organism evidence="3 4">
    <name type="scientific">Gonium pectorale</name>
    <name type="common">Green alga</name>
    <dbReference type="NCBI Taxonomy" id="33097"/>
    <lineage>
        <taxon>Eukaryota</taxon>
        <taxon>Viridiplantae</taxon>
        <taxon>Chlorophyta</taxon>
        <taxon>core chlorophytes</taxon>
        <taxon>Chlorophyceae</taxon>
        <taxon>CS clade</taxon>
        <taxon>Chlamydomonadales</taxon>
        <taxon>Volvocaceae</taxon>
        <taxon>Gonium</taxon>
    </lineage>
</organism>
<feature type="region of interest" description="Disordered" evidence="2">
    <location>
        <begin position="1"/>
        <end position="39"/>
    </location>
</feature>
<name>A0A150GLT0_GONPE</name>
<evidence type="ECO:0000313" key="4">
    <source>
        <dbReference type="Proteomes" id="UP000075714"/>
    </source>
</evidence>
<dbReference type="GO" id="GO:0012507">
    <property type="term" value="C:ER to Golgi transport vesicle membrane"/>
    <property type="evidence" value="ECO:0007669"/>
    <property type="project" value="TreeGrafter"/>
</dbReference>
<feature type="region of interest" description="Disordered" evidence="2">
    <location>
        <begin position="333"/>
        <end position="371"/>
    </location>
</feature>
<feature type="region of interest" description="Disordered" evidence="2">
    <location>
        <begin position="778"/>
        <end position="814"/>
    </location>
</feature>
<feature type="compositionally biased region" description="Polar residues" evidence="2">
    <location>
        <begin position="126"/>
        <end position="148"/>
    </location>
</feature>
<feature type="region of interest" description="Disordered" evidence="2">
    <location>
        <begin position="114"/>
        <end position="166"/>
    </location>
</feature>
<feature type="compositionally biased region" description="Polar residues" evidence="2">
    <location>
        <begin position="1"/>
        <end position="14"/>
    </location>
</feature>
<evidence type="ECO:0000256" key="1">
    <source>
        <dbReference type="SAM" id="Coils"/>
    </source>
</evidence>
<accession>A0A150GLT0</accession>
<dbReference type="AlphaFoldDB" id="A0A150GLT0"/>
<feature type="compositionally biased region" description="Acidic residues" evidence="2">
    <location>
        <begin position="804"/>
        <end position="814"/>
    </location>
</feature>
<keyword evidence="1" id="KW-0175">Coiled coil</keyword>
<evidence type="ECO:0000313" key="3">
    <source>
        <dbReference type="EMBL" id="KXZ50705.1"/>
    </source>
</evidence>
<dbReference type="OrthoDB" id="553244at2759"/>
<feature type="region of interest" description="Disordered" evidence="2">
    <location>
        <begin position="52"/>
        <end position="75"/>
    </location>
</feature>
<feature type="compositionally biased region" description="Low complexity" evidence="2">
    <location>
        <begin position="350"/>
        <end position="365"/>
    </location>
</feature>
<feature type="compositionally biased region" description="Acidic residues" evidence="2">
    <location>
        <begin position="784"/>
        <end position="796"/>
    </location>
</feature>
<sequence>MASTAEQPPQTSAFSLFKPTSWAKGGKRPKQAKLGEENSMYFHPELKRWVERGKEDEAAREAAGPPPPPVVAASNISTSLSKRSLSQRYVLQPNLSVSSLGSLGGSLSQADLASLMAGAPGDREGSMTSGPPSAMGSTAPSPPQSSGALTLPPSGPTSANGNGALSPAAFFVPAVPQRGASGSFFMPRPSVAVPEEGEEQPQQPATGAEQQQPDADGAVPDAATDGWEGAVPEASEDVNNAVEDAADAGDPAPPAPGRGLVERPGSGRLQAAVRAREVRRLDSSANASDGGAAISLHEGMGFAPAAYPEMEMAAAGEDVGVVADDAAREPFVEFPQGGKTGADGTQDASPTVESPVAEAPEAPAEGTDAVAIGTDDSSSYYSHYYYQQYAALYQYALGQGYGEGDAVTYAQYYAAQYAAQYESAAPQGQLGGDQAAAAEDGDQAAAVSAVGGVTSAAEGLLVMAVDGGAAGEAAGAPAIGVTLTGWEQQPQYQAPHEEAPAWQVVAEPAQAAAINSADAPPYHLAPLSADLATAAMAAVHSHAPPATSVASAAALAMAAEIQRRAQAATEASQDPTEHAEADATAVAVTTGAPQLLLGLGAAGAKRLTQLSSAASAAVASLGATVAASALSAASGDRGSFLLEAGLSEDDFERIMHPESGAAARAEAEAQLAAVTADRDGLVVELASERAEKESLAAALAAARSESEELRSRYASRFEALSSELEATRGSLAELQSEHDELLLCLGQESTKVSVLVEALRDMGGDPDPMVERIEAEYETMGAGEAEDGEEQGEEGEAAPLGEGWEVEELELDVA</sequence>
<dbReference type="STRING" id="33097.A0A150GLT0"/>
<protein>
    <submittedName>
        <fullName evidence="3">Uncharacterized protein</fullName>
    </submittedName>
</protein>
<gene>
    <name evidence="3" type="ORF">GPECTOR_15g389</name>
</gene>
<dbReference type="GO" id="GO:0070971">
    <property type="term" value="C:endoplasmic reticulum exit site"/>
    <property type="evidence" value="ECO:0007669"/>
    <property type="project" value="TreeGrafter"/>
</dbReference>
<dbReference type="Proteomes" id="UP000075714">
    <property type="component" value="Unassembled WGS sequence"/>
</dbReference>
<dbReference type="GO" id="GO:0070973">
    <property type="term" value="P:protein localization to endoplasmic reticulum exit site"/>
    <property type="evidence" value="ECO:0007669"/>
    <property type="project" value="TreeGrafter"/>
</dbReference>
<dbReference type="GO" id="GO:0007030">
    <property type="term" value="P:Golgi organization"/>
    <property type="evidence" value="ECO:0007669"/>
    <property type="project" value="TreeGrafter"/>
</dbReference>
<keyword evidence="4" id="KW-1185">Reference proteome</keyword>
<comment type="caution">
    <text evidence="3">The sequence shown here is derived from an EMBL/GenBank/DDBJ whole genome shotgun (WGS) entry which is preliminary data.</text>
</comment>
<dbReference type="PANTHER" id="PTHR13402:SF6">
    <property type="entry name" value="SECRETORY 16, ISOFORM I"/>
    <property type="match status" value="1"/>
</dbReference>
<dbReference type="EMBL" id="LSYV01000016">
    <property type="protein sequence ID" value="KXZ50705.1"/>
    <property type="molecule type" value="Genomic_DNA"/>
</dbReference>
<feature type="coiled-coil region" evidence="1">
    <location>
        <begin position="685"/>
        <end position="737"/>
    </location>
</feature>
<dbReference type="PANTHER" id="PTHR13402">
    <property type="entry name" value="RGPR-RELATED"/>
    <property type="match status" value="1"/>
</dbReference>
<proteinExistence type="predicted"/>